<gene>
    <name evidence="2" type="ORF">ACIGXA_15635</name>
</gene>
<sequence length="511" mass="54050">MSTRGHWVTGRHLWMRWPWNVVLAVLVLALVGGTLTWGLWPEDTSCADGVRHVGADRSCVGVTDGSFHFSDNLAAVSDLIHTQNAAVDQDNRSFVSIVYLMNLVPGPDDTNTPDSVRHEIQGAYAALYEKNNTLGGGDVPRIRLLLANCGSTDEQRDATLEEIRSRVGPQHIVAVAGLGTSTDATARMIGKVTGNTDSGGLQLAAVGSVLTADTLAAIPGLVRTAPTNTDEAAAAASFLKQPPYAALKVLVIQDARPDDQYSRTLGKAFLAAFPKERLVGQVEQYDSSQEGVATAFATRMANLCAVKPDVIYFAGRGVNLPSFLAPLKNRPCSARKLIVLSGDDASQAAQAAGFGEIKETLRSGTVRLLYTGLAHPEAWEKRPDAYSAAVRDDAAVLGKHGYYHATFPLEGLDDGQAMMGYDAVSAAVKGARTVGRSPGANGRVTGSQMIQIWQSLHGVDAVMGASGYISFANDGSPTEKAVPVIEIGADGKVHTLAVSSRTGTPFVPRKD</sequence>
<organism evidence="2 3">
    <name type="scientific">Streptomyces fildesensis</name>
    <dbReference type="NCBI Taxonomy" id="375757"/>
    <lineage>
        <taxon>Bacteria</taxon>
        <taxon>Bacillati</taxon>
        <taxon>Actinomycetota</taxon>
        <taxon>Actinomycetes</taxon>
        <taxon>Kitasatosporales</taxon>
        <taxon>Streptomycetaceae</taxon>
        <taxon>Streptomyces</taxon>
    </lineage>
</organism>
<keyword evidence="1" id="KW-0812">Transmembrane</keyword>
<keyword evidence="1" id="KW-0472">Membrane</keyword>
<evidence type="ECO:0000256" key="1">
    <source>
        <dbReference type="SAM" id="Phobius"/>
    </source>
</evidence>
<keyword evidence="1" id="KW-1133">Transmembrane helix</keyword>
<dbReference type="RefSeq" id="WP_399648975.1">
    <property type="nucleotide sequence ID" value="NZ_JBITYG010000004.1"/>
</dbReference>
<accession>A0ABW8C6A2</accession>
<dbReference type="Gene3D" id="3.40.50.2300">
    <property type="match status" value="2"/>
</dbReference>
<dbReference type="EMBL" id="JBITYG010000004">
    <property type="protein sequence ID" value="MFI9101947.1"/>
    <property type="molecule type" value="Genomic_DNA"/>
</dbReference>
<reference evidence="2 3" key="1">
    <citation type="submission" date="2024-10" db="EMBL/GenBank/DDBJ databases">
        <title>The Natural Products Discovery Center: Release of the First 8490 Sequenced Strains for Exploring Actinobacteria Biosynthetic Diversity.</title>
        <authorList>
            <person name="Kalkreuter E."/>
            <person name="Kautsar S.A."/>
            <person name="Yang D."/>
            <person name="Bader C.D."/>
            <person name="Teijaro C.N."/>
            <person name="Fluegel L."/>
            <person name="Davis C.M."/>
            <person name="Simpson J.R."/>
            <person name="Lauterbach L."/>
            <person name="Steele A.D."/>
            <person name="Gui C."/>
            <person name="Meng S."/>
            <person name="Li G."/>
            <person name="Viehrig K."/>
            <person name="Ye F."/>
            <person name="Su P."/>
            <person name="Kiefer A.F."/>
            <person name="Nichols A."/>
            <person name="Cepeda A.J."/>
            <person name="Yan W."/>
            <person name="Fan B."/>
            <person name="Jiang Y."/>
            <person name="Adhikari A."/>
            <person name="Zheng C.-J."/>
            <person name="Schuster L."/>
            <person name="Cowan T.M."/>
            <person name="Smanski M.J."/>
            <person name="Chevrette M.G."/>
            <person name="De Carvalho L.P.S."/>
            <person name="Shen B."/>
        </authorList>
    </citation>
    <scope>NUCLEOTIDE SEQUENCE [LARGE SCALE GENOMIC DNA]</scope>
    <source>
        <strain evidence="2 3">NPDC053399</strain>
    </source>
</reference>
<dbReference type="InterPro" id="IPR028082">
    <property type="entry name" value="Peripla_BP_I"/>
</dbReference>
<proteinExistence type="predicted"/>
<evidence type="ECO:0000313" key="2">
    <source>
        <dbReference type="EMBL" id="MFI9101947.1"/>
    </source>
</evidence>
<dbReference type="Proteomes" id="UP001614394">
    <property type="component" value="Unassembled WGS sequence"/>
</dbReference>
<name>A0ABW8C6A2_9ACTN</name>
<comment type="caution">
    <text evidence="2">The sequence shown here is derived from an EMBL/GenBank/DDBJ whole genome shotgun (WGS) entry which is preliminary data.</text>
</comment>
<feature type="transmembrane region" description="Helical" evidence="1">
    <location>
        <begin position="21"/>
        <end position="40"/>
    </location>
</feature>
<dbReference type="SUPFAM" id="SSF53822">
    <property type="entry name" value="Periplasmic binding protein-like I"/>
    <property type="match status" value="1"/>
</dbReference>
<protein>
    <submittedName>
        <fullName evidence="2">ABC transporter substrate-binding protein</fullName>
    </submittedName>
</protein>
<evidence type="ECO:0000313" key="3">
    <source>
        <dbReference type="Proteomes" id="UP001614394"/>
    </source>
</evidence>
<keyword evidence="3" id="KW-1185">Reference proteome</keyword>